<dbReference type="Gene3D" id="3.40.50.300">
    <property type="entry name" value="P-loop containing nucleotide triphosphate hydrolases"/>
    <property type="match status" value="1"/>
</dbReference>
<proteinExistence type="predicted"/>
<keyword evidence="2" id="KW-0547">Nucleotide-binding</keyword>
<dbReference type="GO" id="GO:0005524">
    <property type="term" value="F:ATP binding"/>
    <property type="evidence" value="ECO:0007669"/>
    <property type="project" value="UniProtKB-KW"/>
</dbReference>
<evidence type="ECO:0000259" key="1">
    <source>
        <dbReference type="Pfam" id="PF13304"/>
    </source>
</evidence>
<feature type="domain" description="ATPase AAA-type core" evidence="1">
    <location>
        <begin position="25"/>
        <end position="328"/>
    </location>
</feature>
<gene>
    <name evidence="2" type="ORF">CG587_06070</name>
</gene>
<dbReference type="EMBL" id="AAKOJA010000002">
    <property type="protein sequence ID" value="ECT9424142.1"/>
    <property type="molecule type" value="Genomic_DNA"/>
</dbReference>
<dbReference type="PANTHER" id="PTHR43581:SF2">
    <property type="entry name" value="EXCINUCLEASE ATPASE SUBUNIT"/>
    <property type="match status" value="1"/>
</dbReference>
<accession>A0A603KS31</accession>
<dbReference type="PANTHER" id="PTHR43581">
    <property type="entry name" value="ATP/GTP PHOSPHATASE"/>
    <property type="match status" value="1"/>
</dbReference>
<sequence length="706" mass="83040">MTIQKIKITNLLSFDEIEIDELNDINCIVGRNNVGKSNLLKTLKFFYNKLEGKEELPPRLNSNYSYKGTISITFDTTRIFRIARRQPSNKYFSFIVRKLIPIHKRSVFSLTKYDDDHTTFTLSLNIYNDGKVKWSTNDKQTLNLILYLYPFFHIEPRHMNLHEWDSLWDLISRIKSFNLSTISEDSIITFFDESINTNGDSSYKNYIKELNDNIFTKPSTQKEKILSYIKAGLKGYNFEIDERDLKLHSDGTNSFHFIKTYLNILITISRREYITPFIFIDEPELGLHPKMNEVLIHDVYSKYKYNSGRNNKVTRPKVFIATHSPNIIKEVIKKFRDRQRVYCFRKNKESSTSIRTLNSTYDNESFINIFSDNEARLFFSDYILFVEGETELEIFGNMKLAEHFPHLKNIDIYKSSSNVIGERINPSYSNSSIPYMFLFDADKAISINGGVGSFTINYKKNGEYFSFEKTILEEELKKHKLGFSKIHRELMNNTSYLIRCINKKLDINLTTQDFSSDSEFEDIFNAIKKRLLLKNTYINRTTIEGCLIQNDSLILFYEWAAKKYDFDISIIDKLKIKTRKYLTQELLADYFRVIFNGKTKTLIDYKHFNFNAYKQATQKCQPLNDRLRKTSTRAKVLMNFIEEHSIANKDLAKTDGWTTNFINYAVEHIANQSKAENKSFGSVFKVYFPELYDIIRRLQPDSRGEI</sequence>
<dbReference type="AlphaFoldDB" id="A0A603KS31"/>
<dbReference type="InterPro" id="IPR003959">
    <property type="entry name" value="ATPase_AAA_core"/>
</dbReference>
<name>A0A603KS31_SALER</name>
<comment type="caution">
    <text evidence="2">The sequence shown here is derived from an EMBL/GenBank/DDBJ whole genome shotgun (WGS) entry which is preliminary data.</text>
</comment>
<dbReference type="Pfam" id="PF13304">
    <property type="entry name" value="AAA_21"/>
    <property type="match status" value="1"/>
</dbReference>
<dbReference type="InterPro" id="IPR051396">
    <property type="entry name" value="Bact_Antivir_Def_Nuclease"/>
</dbReference>
<dbReference type="Proteomes" id="UP000839904">
    <property type="component" value="Unassembled WGS sequence"/>
</dbReference>
<keyword evidence="2" id="KW-0067">ATP-binding</keyword>
<reference evidence="2" key="1">
    <citation type="submission" date="2018-07" db="EMBL/GenBank/DDBJ databases">
        <authorList>
            <consortium name="PulseNet: The National Subtyping Network for Foodborne Disease Surveillance"/>
            <person name="Tarr C.L."/>
            <person name="Trees E."/>
            <person name="Katz L.S."/>
            <person name="Carleton-Romer H.A."/>
            <person name="Stroika S."/>
            <person name="Kucerova Z."/>
            <person name="Roache K.F."/>
            <person name="Sabol A.L."/>
            <person name="Besser J."/>
            <person name="Gerner-Smidt P."/>
        </authorList>
    </citation>
    <scope>NUCLEOTIDE SEQUENCE [LARGE SCALE GENOMIC DNA]</scope>
    <source>
        <strain evidence="2">PNUSAS018503</strain>
    </source>
</reference>
<organism evidence="2">
    <name type="scientific">Salmonella enterica</name>
    <name type="common">Salmonella choleraesuis</name>
    <dbReference type="NCBI Taxonomy" id="28901"/>
    <lineage>
        <taxon>Bacteria</taxon>
        <taxon>Pseudomonadati</taxon>
        <taxon>Pseudomonadota</taxon>
        <taxon>Gammaproteobacteria</taxon>
        <taxon>Enterobacterales</taxon>
        <taxon>Enterobacteriaceae</taxon>
        <taxon>Salmonella</taxon>
    </lineage>
</organism>
<dbReference type="InterPro" id="IPR027417">
    <property type="entry name" value="P-loop_NTPase"/>
</dbReference>
<dbReference type="NCBIfam" id="NF038234">
    <property type="entry name" value="retron_eff_Eco8"/>
    <property type="match status" value="1"/>
</dbReference>
<protein>
    <submittedName>
        <fullName evidence="2">ATP-binding protein</fullName>
    </submittedName>
</protein>
<dbReference type="SUPFAM" id="SSF52540">
    <property type="entry name" value="P-loop containing nucleoside triphosphate hydrolases"/>
    <property type="match status" value="1"/>
</dbReference>
<evidence type="ECO:0000313" key="2">
    <source>
        <dbReference type="EMBL" id="ECT9424142.1"/>
    </source>
</evidence>